<keyword evidence="3" id="KW-1185">Reference proteome</keyword>
<feature type="region of interest" description="Disordered" evidence="1">
    <location>
        <begin position="50"/>
        <end position="135"/>
    </location>
</feature>
<reference evidence="2 3" key="1">
    <citation type="submission" date="2013-12" db="EMBL/GenBank/DDBJ databases">
        <title>Draft genome of the parsitic nematode Ancylostoma duodenale.</title>
        <authorList>
            <person name="Mitreva M."/>
        </authorList>
    </citation>
    <scope>NUCLEOTIDE SEQUENCE [LARGE SCALE GENOMIC DNA]</scope>
    <source>
        <strain evidence="2 3">Zhejiang</strain>
    </source>
</reference>
<evidence type="ECO:0000313" key="2">
    <source>
        <dbReference type="EMBL" id="KIH62503.1"/>
    </source>
</evidence>
<dbReference type="EMBL" id="KN729268">
    <property type="protein sequence ID" value="KIH62503.1"/>
    <property type="molecule type" value="Genomic_DNA"/>
</dbReference>
<dbReference type="AlphaFoldDB" id="A0A0C2CZM1"/>
<feature type="region of interest" description="Disordered" evidence="1">
    <location>
        <begin position="1"/>
        <end position="23"/>
    </location>
</feature>
<dbReference type="Proteomes" id="UP000054047">
    <property type="component" value="Unassembled WGS sequence"/>
</dbReference>
<accession>A0A0C2CZM1</accession>
<feature type="compositionally biased region" description="Basic and acidic residues" evidence="1">
    <location>
        <begin position="119"/>
        <end position="135"/>
    </location>
</feature>
<evidence type="ECO:0000256" key="1">
    <source>
        <dbReference type="SAM" id="MobiDB-lite"/>
    </source>
</evidence>
<sequence length="135" mass="15242">EDTTTATPTKKSISTTSETPVKEGEENYAVEAKEVPTHWSKLDLKMLKGPRAKDKEKAEAEEKKLTEEQKKTVEKLEKEKEEKKAALEKHYTPHKERKVGVRAADGVDESTEPIPAEIVRIDDVRAEEETGDKRA</sequence>
<feature type="non-terminal residue" evidence="2">
    <location>
        <position position="1"/>
    </location>
</feature>
<gene>
    <name evidence="2" type="ORF">ANCDUO_07213</name>
</gene>
<feature type="compositionally biased region" description="Basic and acidic residues" evidence="1">
    <location>
        <begin position="50"/>
        <end position="94"/>
    </location>
</feature>
<proteinExistence type="predicted"/>
<feature type="compositionally biased region" description="Polar residues" evidence="1">
    <location>
        <begin position="1"/>
        <end position="19"/>
    </location>
</feature>
<protein>
    <submittedName>
        <fullName evidence="2">Uncharacterized protein</fullName>
    </submittedName>
</protein>
<name>A0A0C2CZM1_9BILA</name>
<organism evidence="2 3">
    <name type="scientific">Ancylostoma duodenale</name>
    <dbReference type="NCBI Taxonomy" id="51022"/>
    <lineage>
        <taxon>Eukaryota</taxon>
        <taxon>Metazoa</taxon>
        <taxon>Ecdysozoa</taxon>
        <taxon>Nematoda</taxon>
        <taxon>Chromadorea</taxon>
        <taxon>Rhabditida</taxon>
        <taxon>Rhabditina</taxon>
        <taxon>Rhabditomorpha</taxon>
        <taxon>Strongyloidea</taxon>
        <taxon>Ancylostomatidae</taxon>
        <taxon>Ancylostomatinae</taxon>
        <taxon>Ancylostoma</taxon>
    </lineage>
</organism>
<evidence type="ECO:0000313" key="3">
    <source>
        <dbReference type="Proteomes" id="UP000054047"/>
    </source>
</evidence>